<sequence>MSKLAFLFPGQGAQYVGMGKFLYDNYEVAKETFRTADDVLGFQITEKIFNGTDEDLRRTELTQPAILTTSVASARVLQDLGFKPQGAVGLSLGEYGALVTANAINFDQALTLVQKRGRFMQEAVPEGKGKMVSILGLDEKKVEEACEKARENSNSVVVPANYNSPNQIVISGDNKGVDQAQSLCKEIGAKRVKELSVSAPFHCELLAPASVKLEHELENLEIRNPEIPVISNVTGEAFTSADEVKEKLIKQVKSPVLLHQSFSELITMGFDYFVEVGPRNTLCKLLKKVDRKVFQTSVDTKEDLDKLISNKEDLLNE</sequence>
<dbReference type="InterPro" id="IPR014043">
    <property type="entry name" value="Acyl_transferase_dom"/>
</dbReference>
<dbReference type="InterPro" id="IPR050858">
    <property type="entry name" value="Mal-CoA-ACP_Trans/PKS_FabD"/>
</dbReference>
<dbReference type="RefSeq" id="WP_089023169.1">
    <property type="nucleotide sequence ID" value="NZ_NIQC01000007.1"/>
</dbReference>
<comment type="catalytic activity">
    <reaction evidence="3 4">
        <text>holo-[ACP] + malonyl-CoA = malonyl-[ACP] + CoA</text>
        <dbReference type="Rhea" id="RHEA:41792"/>
        <dbReference type="Rhea" id="RHEA-COMP:9623"/>
        <dbReference type="Rhea" id="RHEA-COMP:9685"/>
        <dbReference type="ChEBI" id="CHEBI:57287"/>
        <dbReference type="ChEBI" id="CHEBI:57384"/>
        <dbReference type="ChEBI" id="CHEBI:64479"/>
        <dbReference type="ChEBI" id="CHEBI:78449"/>
        <dbReference type="EC" id="2.3.1.39"/>
    </reaction>
</comment>
<dbReference type="InterPro" id="IPR016036">
    <property type="entry name" value="Malonyl_transacylase_ACP-bd"/>
</dbReference>
<dbReference type="InterPro" id="IPR016035">
    <property type="entry name" value="Acyl_Trfase/lysoPLipase"/>
</dbReference>
<dbReference type="InterPro" id="IPR004410">
    <property type="entry name" value="Malonyl_CoA-ACP_transAc_FabD"/>
</dbReference>
<dbReference type="Proteomes" id="UP000214588">
    <property type="component" value="Unassembled WGS sequence"/>
</dbReference>
<dbReference type="SMART" id="SM00827">
    <property type="entry name" value="PKS_AT"/>
    <property type="match status" value="1"/>
</dbReference>
<protein>
    <recommendedName>
        <fullName evidence="4">Malonyl CoA-acyl carrier protein transacylase</fullName>
        <ecNumber evidence="4">2.3.1.39</ecNumber>
    </recommendedName>
</protein>
<organism evidence="7 8">
    <name type="scientific">Natranaerobius trueperi</name>
    <dbReference type="NCBI Taxonomy" id="759412"/>
    <lineage>
        <taxon>Bacteria</taxon>
        <taxon>Bacillati</taxon>
        <taxon>Bacillota</taxon>
        <taxon>Clostridia</taxon>
        <taxon>Natranaerobiales</taxon>
        <taxon>Natranaerobiaceae</taxon>
        <taxon>Natranaerobius</taxon>
    </lineage>
</organism>
<feature type="domain" description="Malonyl-CoA:ACP transacylase (MAT)" evidence="6">
    <location>
        <begin position="7"/>
        <end position="299"/>
    </location>
</feature>
<evidence type="ECO:0000256" key="2">
    <source>
        <dbReference type="ARBA" id="ARBA00023315"/>
    </source>
</evidence>
<dbReference type="SUPFAM" id="SSF55048">
    <property type="entry name" value="Probable ACP-binding domain of malonyl-CoA ACP transacylase"/>
    <property type="match status" value="1"/>
</dbReference>
<dbReference type="EMBL" id="NIQC01000007">
    <property type="protein sequence ID" value="OWZ84191.1"/>
    <property type="molecule type" value="Genomic_DNA"/>
</dbReference>
<accession>A0A226BZ38</accession>
<feature type="active site" evidence="5">
    <location>
        <position position="202"/>
    </location>
</feature>
<proteinExistence type="inferred from homology"/>
<dbReference type="FunFam" id="3.30.70.250:FF:000001">
    <property type="entry name" value="Malonyl CoA-acyl carrier protein transacylase"/>
    <property type="match status" value="1"/>
</dbReference>
<dbReference type="PIRSF" id="PIRSF000446">
    <property type="entry name" value="Mct"/>
    <property type="match status" value="1"/>
</dbReference>
<dbReference type="EC" id="2.3.1.39" evidence="4"/>
<keyword evidence="1 4" id="KW-0808">Transferase</keyword>
<reference evidence="7 8" key="1">
    <citation type="submission" date="2017-06" db="EMBL/GenBank/DDBJ databases">
        <title>Draft Genome Sequence of Natranaerobius trueperi halophilic, alkalithermophilic bacteria from soda lakes.</title>
        <authorList>
            <person name="Zhao B."/>
        </authorList>
    </citation>
    <scope>NUCLEOTIDE SEQUENCE [LARGE SCALE GENOMIC DNA]</scope>
    <source>
        <strain evidence="7 8">DSM 18760</strain>
    </source>
</reference>
<evidence type="ECO:0000259" key="6">
    <source>
        <dbReference type="SMART" id="SM00827"/>
    </source>
</evidence>
<comment type="similarity">
    <text evidence="4">Belongs to the fabD family.</text>
</comment>
<keyword evidence="2 4" id="KW-0012">Acyltransferase</keyword>
<evidence type="ECO:0000256" key="3">
    <source>
        <dbReference type="ARBA" id="ARBA00048462"/>
    </source>
</evidence>
<dbReference type="GO" id="GO:0004314">
    <property type="term" value="F:[acyl-carrier-protein] S-malonyltransferase activity"/>
    <property type="evidence" value="ECO:0007669"/>
    <property type="project" value="UniProtKB-EC"/>
</dbReference>
<gene>
    <name evidence="7" type="primary">fabD</name>
    <name evidence="7" type="ORF">CDO51_04790</name>
</gene>
<evidence type="ECO:0000313" key="8">
    <source>
        <dbReference type="Proteomes" id="UP000214588"/>
    </source>
</evidence>
<dbReference type="Gene3D" id="3.30.70.250">
    <property type="entry name" value="Malonyl-CoA ACP transacylase, ACP-binding"/>
    <property type="match status" value="1"/>
</dbReference>
<dbReference type="GO" id="GO:0006633">
    <property type="term" value="P:fatty acid biosynthetic process"/>
    <property type="evidence" value="ECO:0007669"/>
    <property type="project" value="TreeGrafter"/>
</dbReference>
<dbReference type="Pfam" id="PF00698">
    <property type="entry name" value="Acyl_transf_1"/>
    <property type="match status" value="1"/>
</dbReference>
<dbReference type="PANTHER" id="PTHR42681:SF1">
    <property type="entry name" value="MALONYL-COA-ACYL CARRIER PROTEIN TRANSACYLASE, MITOCHONDRIAL"/>
    <property type="match status" value="1"/>
</dbReference>
<dbReference type="AlphaFoldDB" id="A0A226BZ38"/>
<dbReference type="NCBIfam" id="TIGR00128">
    <property type="entry name" value="fabD"/>
    <property type="match status" value="1"/>
</dbReference>
<dbReference type="PANTHER" id="PTHR42681">
    <property type="entry name" value="MALONYL-COA-ACYL CARRIER PROTEIN TRANSACYLASE, MITOCHONDRIAL"/>
    <property type="match status" value="1"/>
</dbReference>
<dbReference type="InterPro" id="IPR024925">
    <property type="entry name" value="Malonyl_CoA-ACP_transAc"/>
</dbReference>
<dbReference type="OrthoDB" id="9805460at2"/>
<dbReference type="InterPro" id="IPR001227">
    <property type="entry name" value="Ac_transferase_dom_sf"/>
</dbReference>
<dbReference type="GO" id="GO:0005829">
    <property type="term" value="C:cytosol"/>
    <property type="evidence" value="ECO:0007669"/>
    <property type="project" value="TreeGrafter"/>
</dbReference>
<dbReference type="Gene3D" id="3.40.366.10">
    <property type="entry name" value="Malonyl-Coenzyme A Acyl Carrier Protein, domain 2"/>
    <property type="match status" value="1"/>
</dbReference>
<feature type="active site" evidence="5">
    <location>
        <position position="91"/>
    </location>
</feature>
<evidence type="ECO:0000256" key="5">
    <source>
        <dbReference type="PIRSR" id="PIRSR000446-1"/>
    </source>
</evidence>
<evidence type="ECO:0000313" key="7">
    <source>
        <dbReference type="EMBL" id="OWZ84191.1"/>
    </source>
</evidence>
<keyword evidence="8" id="KW-1185">Reference proteome</keyword>
<dbReference type="SUPFAM" id="SSF52151">
    <property type="entry name" value="FabD/lysophospholipase-like"/>
    <property type="match status" value="1"/>
</dbReference>
<name>A0A226BZ38_9FIRM</name>
<evidence type="ECO:0000256" key="1">
    <source>
        <dbReference type="ARBA" id="ARBA00022679"/>
    </source>
</evidence>
<evidence type="ECO:0000256" key="4">
    <source>
        <dbReference type="PIRNR" id="PIRNR000446"/>
    </source>
</evidence>
<comment type="caution">
    <text evidence="7">The sequence shown here is derived from an EMBL/GenBank/DDBJ whole genome shotgun (WGS) entry which is preliminary data.</text>
</comment>